<evidence type="ECO:0000313" key="16">
    <source>
        <dbReference type="EMBL" id="KAK3241229.1"/>
    </source>
</evidence>
<dbReference type="GO" id="GO:0051539">
    <property type="term" value="F:4 iron, 4 sulfur cluster binding"/>
    <property type="evidence" value="ECO:0007669"/>
    <property type="project" value="UniProtKB-KW"/>
</dbReference>
<evidence type="ECO:0000259" key="15">
    <source>
        <dbReference type="PROSITE" id="PS51918"/>
    </source>
</evidence>
<evidence type="ECO:0000256" key="3">
    <source>
        <dbReference type="ARBA" id="ARBA00012167"/>
    </source>
</evidence>
<dbReference type="InterPro" id="IPR013483">
    <property type="entry name" value="MoaA"/>
</dbReference>
<protein>
    <recommendedName>
        <fullName evidence="3">GTP 3',8-cyclase</fullName>
        <ecNumber evidence="3">4.1.99.22</ecNumber>
    </recommendedName>
</protein>
<dbReference type="GO" id="GO:0005525">
    <property type="term" value="F:GTP binding"/>
    <property type="evidence" value="ECO:0007669"/>
    <property type="project" value="UniProtKB-KW"/>
</dbReference>
<evidence type="ECO:0000256" key="4">
    <source>
        <dbReference type="ARBA" id="ARBA00022485"/>
    </source>
</evidence>
<dbReference type="SMART" id="SM00729">
    <property type="entry name" value="Elp3"/>
    <property type="match status" value="1"/>
</dbReference>
<dbReference type="EC" id="4.1.99.22" evidence="3"/>
<dbReference type="Pfam" id="PF04055">
    <property type="entry name" value="Radical_SAM"/>
    <property type="match status" value="1"/>
</dbReference>
<keyword evidence="8" id="KW-0408">Iron</keyword>
<evidence type="ECO:0000256" key="7">
    <source>
        <dbReference type="ARBA" id="ARBA00022741"/>
    </source>
</evidence>
<comment type="caution">
    <text evidence="16">The sequence shown here is derived from an EMBL/GenBank/DDBJ whole genome shotgun (WGS) entry which is preliminary data.</text>
</comment>
<dbReference type="Proteomes" id="UP001190700">
    <property type="component" value="Unassembled WGS sequence"/>
</dbReference>
<keyword evidence="4" id="KW-0004">4Fe-4S</keyword>
<dbReference type="GO" id="GO:0061798">
    <property type="term" value="F:GTP 3',8'-cyclase activity"/>
    <property type="evidence" value="ECO:0007669"/>
    <property type="project" value="UniProtKB-EC"/>
</dbReference>
<comment type="catalytic activity">
    <reaction evidence="13">
        <text>GTP + AH2 + S-adenosyl-L-methionine = (8S)-3',8-cyclo-7,8-dihydroguanosine 5'-triphosphate + 5'-deoxyadenosine + L-methionine + A + H(+)</text>
        <dbReference type="Rhea" id="RHEA:49576"/>
        <dbReference type="ChEBI" id="CHEBI:13193"/>
        <dbReference type="ChEBI" id="CHEBI:15378"/>
        <dbReference type="ChEBI" id="CHEBI:17319"/>
        <dbReference type="ChEBI" id="CHEBI:17499"/>
        <dbReference type="ChEBI" id="CHEBI:37565"/>
        <dbReference type="ChEBI" id="CHEBI:57844"/>
        <dbReference type="ChEBI" id="CHEBI:59789"/>
        <dbReference type="ChEBI" id="CHEBI:131766"/>
        <dbReference type="EC" id="4.1.99.22"/>
    </reaction>
</comment>
<evidence type="ECO:0000256" key="9">
    <source>
        <dbReference type="ARBA" id="ARBA00023014"/>
    </source>
</evidence>
<evidence type="ECO:0000256" key="6">
    <source>
        <dbReference type="ARBA" id="ARBA00022723"/>
    </source>
</evidence>
<keyword evidence="6" id="KW-0479">Metal-binding</keyword>
<evidence type="ECO:0000256" key="13">
    <source>
        <dbReference type="ARBA" id="ARBA00048697"/>
    </source>
</evidence>
<organism evidence="16 17">
    <name type="scientific">Cymbomonas tetramitiformis</name>
    <dbReference type="NCBI Taxonomy" id="36881"/>
    <lineage>
        <taxon>Eukaryota</taxon>
        <taxon>Viridiplantae</taxon>
        <taxon>Chlorophyta</taxon>
        <taxon>Pyramimonadophyceae</taxon>
        <taxon>Pyramimonadales</taxon>
        <taxon>Pyramimonadaceae</taxon>
        <taxon>Cymbomonas</taxon>
    </lineage>
</organism>
<keyword evidence="12" id="KW-0456">Lyase</keyword>
<dbReference type="PANTHER" id="PTHR22960">
    <property type="entry name" value="MOLYBDOPTERIN COFACTOR SYNTHESIS PROTEIN A"/>
    <property type="match status" value="1"/>
</dbReference>
<comment type="pathway">
    <text evidence="2">Cofactor biosynthesis; molybdopterin biosynthesis.</text>
</comment>
<name>A0AAE0BSD1_9CHLO</name>
<evidence type="ECO:0000256" key="2">
    <source>
        <dbReference type="ARBA" id="ARBA00005046"/>
    </source>
</evidence>
<comment type="cofactor">
    <cofactor evidence="1">
        <name>[4Fe-4S] cluster</name>
        <dbReference type="ChEBI" id="CHEBI:49883"/>
    </cofactor>
</comment>
<dbReference type="InterPro" id="IPR040064">
    <property type="entry name" value="MoaA-like"/>
</dbReference>
<sequence>MDEFQRQAVVASITRDPSEPCRYTPPAKRRDFSTLVGPATSLAPEREHFRSDAADAADDTARSNRLLHTASRTVAEEDPITSRVQDVQHLRRLKEMGLQPTWPEAQKASQQSELQVGNAARLKTDPENMLLDSHGRHHTYLRISLTERCNLRCTYCMPPEGIDLQPEEKLLTTDEIVRLAGLFVEAGVTKIRLTGGEPTVRRDFQEVVGRVGGLPGLEQLALTTNGIILDRHLPSLASAGLAAVNISLDTLLPHRFELLTRRKGLHRVLHSIDAALEAGIPTVKVNCVVTRGVNEDELLDFVEMTRDKPINVRFIEYMPFDGNAWSSPKMVSYAEMKSTIEDRYGPMSRLQDPMTEVAKNFRPEGHAGSVSFITSMTEHFCSGCNRLRLLADGNLKVCLFGANEVSLRDALRGGASDAELRTIVHGAVQRKKARHAGMFEIARTANRPMTSIGG</sequence>
<accession>A0AAE0BSD1</accession>
<evidence type="ECO:0000256" key="11">
    <source>
        <dbReference type="ARBA" id="ARBA00023150"/>
    </source>
</evidence>
<dbReference type="GO" id="GO:0061799">
    <property type="term" value="F:cyclic pyranopterin monophosphate synthase activity"/>
    <property type="evidence" value="ECO:0007669"/>
    <property type="project" value="TreeGrafter"/>
</dbReference>
<dbReference type="InterPro" id="IPR050105">
    <property type="entry name" value="MoCo_biosynth_MoaA/MoaC"/>
</dbReference>
<dbReference type="SUPFAM" id="SSF102114">
    <property type="entry name" value="Radical SAM enzymes"/>
    <property type="match status" value="1"/>
</dbReference>
<dbReference type="PANTHER" id="PTHR22960:SF0">
    <property type="entry name" value="MOLYBDENUM COFACTOR BIOSYNTHESIS PROTEIN 1"/>
    <property type="match status" value="1"/>
</dbReference>
<dbReference type="GO" id="GO:0046872">
    <property type="term" value="F:metal ion binding"/>
    <property type="evidence" value="ECO:0007669"/>
    <property type="project" value="UniProtKB-KW"/>
</dbReference>
<dbReference type="SFLD" id="SFLDG01383">
    <property type="entry name" value="cyclic_pyranopterin_phosphate"/>
    <property type="match status" value="1"/>
</dbReference>
<dbReference type="CDD" id="cd01335">
    <property type="entry name" value="Radical_SAM"/>
    <property type="match status" value="1"/>
</dbReference>
<dbReference type="InterPro" id="IPR058240">
    <property type="entry name" value="rSAM_sf"/>
</dbReference>
<dbReference type="SFLD" id="SFLDG01067">
    <property type="entry name" value="SPASM/twitch_domain_containing"/>
    <property type="match status" value="1"/>
</dbReference>
<dbReference type="CDD" id="cd21117">
    <property type="entry name" value="Twitch_MoaA"/>
    <property type="match status" value="1"/>
</dbReference>
<evidence type="ECO:0000313" key="17">
    <source>
        <dbReference type="Proteomes" id="UP001190700"/>
    </source>
</evidence>
<dbReference type="EMBL" id="LGRX02033440">
    <property type="protein sequence ID" value="KAK3241229.1"/>
    <property type="molecule type" value="Genomic_DNA"/>
</dbReference>
<dbReference type="PROSITE" id="PS01305">
    <property type="entry name" value="MOAA_NIFB_PQQE"/>
    <property type="match status" value="1"/>
</dbReference>
<dbReference type="Gene3D" id="3.20.20.70">
    <property type="entry name" value="Aldolase class I"/>
    <property type="match status" value="1"/>
</dbReference>
<dbReference type="SFLD" id="SFLDS00029">
    <property type="entry name" value="Radical_SAM"/>
    <property type="match status" value="1"/>
</dbReference>
<evidence type="ECO:0000256" key="1">
    <source>
        <dbReference type="ARBA" id="ARBA00001966"/>
    </source>
</evidence>
<proteinExistence type="inferred from homology"/>
<dbReference type="InterPro" id="IPR007197">
    <property type="entry name" value="rSAM"/>
</dbReference>
<dbReference type="GO" id="GO:0006777">
    <property type="term" value="P:Mo-molybdopterin cofactor biosynthetic process"/>
    <property type="evidence" value="ECO:0007669"/>
    <property type="project" value="UniProtKB-KW"/>
</dbReference>
<dbReference type="PROSITE" id="PS51918">
    <property type="entry name" value="RADICAL_SAM"/>
    <property type="match status" value="1"/>
</dbReference>
<feature type="region of interest" description="Disordered" evidence="14">
    <location>
        <begin position="1"/>
        <end position="45"/>
    </location>
</feature>
<keyword evidence="9" id="KW-0411">Iron-sulfur</keyword>
<keyword evidence="7" id="KW-0547">Nucleotide-binding</keyword>
<feature type="domain" description="Radical SAM core" evidence="15">
    <location>
        <begin position="133"/>
        <end position="364"/>
    </location>
</feature>
<dbReference type="InterPro" id="IPR010505">
    <property type="entry name" value="MoaA_twitch"/>
</dbReference>
<evidence type="ECO:0000256" key="8">
    <source>
        <dbReference type="ARBA" id="ARBA00023004"/>
    </source>
</evidence>
<evidence type="ECO:0000256" key="5">
    <source>
        <dbReference type="ARBA" id="ARBA00022691"/>
    </source>
</evidence>
<dbReference type="SFLD" id="SFLDG01386">
    <property type="entry name" value="main_SPASM_domain-containing"/>
    <property type="match status" value="1"/>
</dbReference>
<keyword evidence="10" id="KW-0342">GTP-binding</keyword>
<dbReference type="HAMAP" id="MF_01225_B">
    <property type="entry name" value="MoaA_B"/>
    <property type="match status" value="1"/>
</dbReference>
<dbReference type="NCBIfam" id="TIGR02666">
    <property type="entry name" value="moaA"/>
    <property type="match status" value="1"/>
</dbReference>
<gene>
    <name evidence="16" type="ORF">CYMTET_48980</name>
</gene>
<dbReference type="InterPro" id="IPR006638">
    <property type="entry name" value="Elp3/MiaA/NifB-like_rSAM"/>
</dbReference>
<dbReference type="Pfam" id="PF06463">
    <property type="entry name" value="Mob_synth_C"/>
    <property type="match status" value="1"/>
</dbReference>
<keyword evidence="11" id="KW-0501">Molybdenum cofactor biosynthesis</keyword>
<dbReference type="InterPro" id="IPR000385">
    <property type="entry name" value="MoaA_NifB_PqqE_Fe-S-bd_CS"/>
</dbReference>
<evidence type="ECO:0000256" key="10">
    <source>
        <dbReference type="ARBA" id="ARBA00023134"/>
    </source>
</evidence>
<evidence type="ECO:0000256" key="14">
    <source>
        <dbReference type="SAM" id="MobiDB-lite"/>
    </source>
</evidence>
<dbReference type="AlphaFoldDB" id="A0AAE0BSD1"/>
<evidence type="ECO:0000256" key="12">
    <source>
        <dbReference type="ARBA" id="ARBA00023239"/>
    </source>
</evidence>
<reference evidence="16 17" key="1">
    <citation type="journal article" date="2015" name="Genome Biol. Evol.">
        <title>Comparative Genomics of a Bacterivorous Green Alga Reveals Evolutionary Causalities and Consequences of Phago-Mixotrophic Mode of Nutrition.</title>
        <authorList>
            <person name="Burns J.A."/>
            <person name="Paasch A."/>
            <person name="Narechania A."/>
            <person name="Kim E."/>
        </authorList>
    </citation>
    <scope>NUCLEOTIDE SEQUENCE [LARGE SCALE GENOMIC DNA]</scope>
    <source>
        <strain evidence="16 17">PLY_AMNH</strain>
    </source>
</reference>
<dbReference type="InterPro" id="IPR013785">
    <property type="entry name" value="Aldolase_TIM"/>
</dbReference>
<keyword evidence="5" id="KW-0949">S-adenosyl-L-methionine</keyword>
<keyword evidence="17" id="KW-1185">Reference proteome</keyword>